<sequence>MKLRRRLAATGVLLRDLMAPRGCAGCDMPDEILCKACTQAFSHTVELDMPGTLAGYGAAAAPYHGVVRQAILQWKDHGDQECDMPLAYVMVRLVDTLRLHGLVQYAQCQQLLVVPAPSSPSSVHARGRRHLEPLAMCVSDHLQRHGVTSQYARALTMRRQRRKAVQTASAASRIDRLAGAIRFDPAAISALEPRKTMAVIIDDIITTGATMRQCVQTLDDAGIPVLTTLALARTPRD</sequence>
<dbReference type="PANTHER" id="PTHR47505">
    <property type="entry name" value="DNA UTILIZATION PROTEIN YHGH"/>
    <property type="match status" value="1"/>
</dbReference>
<dbReference type="EMBL" id="JGYW01000010">
    <property type="protein sequence ID" value="KFI57487.1"/>
    <property type="molecule type" value="Genomic_DNA"/>
</dbReference>
<dbReference type="AlphaFoldDB" id="A0A087AFD7"/>
<dbReference type="Gene3D" id="3.40.50.2020">
    <property type="match status" value="1"/>
</dbReference>
<evidence type="ECO:0000313" key="3">
    <source>
        <dbReference type="Proteomes" id="UP000029074"/>
    </source>
</evidence>
<organism evidence="2 3">
    <name type="scientific">Bifidobacterium gallicum DSM 20093 = LMG 11596</name>
    <dbReference type="NCBI Taxonomy" id="561180"/>
    <lineage>
        <taxon>Bacteria</taxon>
        <taxon>Bacillati</taxon>
        <taxon>Actinomycetota</taxon>
        <taxon>Actinomycetes</taxon>
        <taxon>Bifidobacteriales</taxon>
        <taxon>Bifidobacteriaceae</taxon>
        <taxon>Bifidobacterium</taxon>
    </lineage>
</organism>
<dbReference type="SUPFAM" id="SSF53271">
    <property type="entry name" value="PRTase-like"/>
    <property type="match status" value="1"/>
</dbReference>
<dbReference type="InterPro" id="IPR000836">
    <property type="entry name" value="PRTase_dom"/>
</dbReference>
<gene>
    <name evidence="2" type="ORF">BGLCM_1431</name>
</gene>
<reference evidence="2 3" key="1">
    <citation type="submission" date="2014-03" db="EMBL/GenBank/DDBJ databases">
        <title>Genomics of Bifidobacteria.</title>
        <authorList>
            <person name="Ventura M."/>
            <person name="Milani C."/>
            <person name="Lugli G.A."/>
        </authorList>
    </citation>
    <scope>NUCLEOTIDE SEQUENCE [LARGE SCALE GENOMIC DNA]</scope>
    <source>
        <strain evidence="2 3">LMG 11596</strain>
    </source>
</reference>
<dbReference type="InterPro" id="IPR051910">
    <property type="entry name" value="ComF/GntX_DNA_util-trans"/>
</dbReference>
<keyword evidence="2" id="KW-0808">Transferase</keyword>
<keyword evidence="3" id="KW-1185">Reference proteome</keyword>
<comment type="similarity">
    <text evidence="1">Belongs to the ComF/GntX family.</text>
</comment>
<accession>A0A087AFD7</accession>
<protein>
    <submittedName>
        <fullName evidence="2">Phosphoribosyl transferase</fullName>
    </submittedName>
</protein>
<dbReference type="GO" id="GO:0016740">
    <property type="term" value="F:transferase activity"/>
    <property type="evidence" value="ECO:0007669"/>
    <property type="project" value="UniProtKB-KW"/>
</dbReference>
<dbReference type="PANTHER" id="PTHR47505:SF1">
    <property type="entry name" value="DNA UTILIZATION PROTEIN YHGH"/>
    <property type="match status" value="1"/>
</dbReference>
<dbReference type="Proteomes" id="UP000029074">
    <property type="component" value="Unassembled WGS sequence"/>
</dbReference>
<comment type="caution">
    <text evidence="2">The sequence shown here is derived from an EMBL/GenBank/DDBJ whole genome shotgun (WGS) entry which is preliminary data.</text>
</comment>
<proteinExistence type="inferred from homology"/>
<evidence type="ECO:0000256" key="1">
    <source>
        <dbReference type="ARBA" id="ARBA00008007"/>
    </source>
</evidence>
<dbReference type="CDD" id="cd06223">
    <property type="entry name" value="PRTases_typeI"/>
    <property type="match status" value="1"/>
</dbReference>
<dbReference type="InterPro" id="IPR029057">
    <property type="entry name" value="PRTase-like"/>
</dbReference>
<evidence type="ECO:0000313" key="2">
    <source>
        <dbReference type="EMBL" id="KFI57487.1"/>
    </source>
</evidence>
<name>A0A087AFD7_9BIFI</name>